<dbReference type="HOGENOM" id="CLU_1594258_0_0_1"/>
<dbReference type="Gene3D" id="3.30.160.60">
    <property type="entry name" value="Classic Zinc Finger"/>
    <property type="match status" value="1"/>
</dbReference>
<dbReference type="InterPro" id="IPR036236">
    <property type="entry name" value="Znf_C2H2_sf"/>
</dbReference>
<proteinExistence type="predicted"/>
<feature type="domain" description="C2H2-type" evidence="3">
    <location>
        <begin position="12"/>
        <end position="41"/>
    </location>
</feature>
<dbReference type="PROSITE" id="PS50157">
    <property type="entry name" value="ZINC_FINGER_C2H2_2"/>
    <property type="match status" value="1"/>
</dbReference>
<dbReference type="Proteomes" id="UP000027195">
    <property type="component" value="Unassembled WGS sequence"/>
</dbReference>
<keyword evidence="5" id="KW-1185">Reference proteome</keyword>
<feature type="region of interest" description="Disordered" evidence="2">
    <location>
        <begin position="46"/>
        <end position="77"/>
    </location>
</feature>
<dbReference type="SUPFAM" id="SSF57667">
    <property type="entry name" value="beta-beta-alpha zinc fingers"/>
    <property type="match status" value="1"/>
</dbReference>
<keyword evidence="1" id="KW-0479">Metal-binding</keyword>
<dbReference type="PROSITE" id="PS00028">
    <property type="entry name" value="ZINC_FINGER_C2H2_1"/>
    <property type="match status" value="1"/>
</dbReference>
<dbReference type="InterPro" id="IPR013087">
    <property type="entry name" value="Znf_C2H2_type"/>
</dbReference>
<dbReference type="AlphaFoldDB" id="A0A067N429"/>
<organism evidence="4 5">
    <name type="scientific">Botryobasidium botryosum (strain FD-172 SS1)</name>
    <dbReference type="NCBI Taxonomy" id="930990"/>
    <lineage>
        <taxon>Eukaryota</taxon>
        <taxon>Fungi</taxon>
        <taxon>Dikarya</taxon>
        <taxon>Basidiomycota</taxon>
        <taxon>Agaricomycotina</taxon>
        <taxon>Agaricomycetes</taxon>
        <taxon>Cantharellales</taxon>
        <taxon>Botryobasidiaceae</taxon>
        <taxon>Botryobasidium</taxon>
    </lineage>
</organism>
<evidence type="ECO:0000256" key="2">
    <source>
        <dbReference type="SAM" id="MobiDB-lite"/>
    </source>
</evidence>
<dbReference type="EMBL" id="KL198020">
    <property type="protein sequence ID" value="KDQ18852.1"/>
    <property type="molecule type" value="Genomic_DNA"/>
</dbReference>
<reference evidence="5" key="1">
    <citation type="journal article" date="2014" name="Proc. Natl. Acad. Sci. U.S.A.">
        <title>Extensive sampling of basidiomycete genomes demonstrates inadequacy of the white-rot/brown-rot paradigm for wood decay fungi.</title>
        <authorList>
            <person name="Riley R."/>
            <person name="Salamov A.A."/>
            <person name="Brown D.W."/>
            <person name="Nagy L.G."/>
            <person name="Floudas D."/>
            <person name="Held B.W."/>
            <person name="Levasseur A."/>
            <person name="Lombard V."/>
            <person name="Morin E."/>
            <person name="Otillar R."/>
            <person name="Lindquist E.A."/>
            <person name="Sun H."/>
            <person name="LaButti K.M."/>
            <person name="Schmutz J."/>
            <person name="Jabbour D."/>
            <person name="Luo H."/>
            <person name="Baker S.E."/>
            <person name="Pisabarro A.G."/>
            <person name="Walton J.D."/>
            <person name="Blanchette R.A."/>
            <person name="Henrissat B."/>
            <person name="Martin F."/>
            <person name="Cullen D."/>
            <person name="Hibbett D.S."/>
            <person name="Grigoriev I.V."/>
        </authorList>
    </citation>
    <scope>NUCLEOTIDE SEQUENCE [LARGE SCALE GENOMIC DNA]</scope>
    <source>
        <strain evidence="5">FD-172 SS1</strain>
    </source>
</reference>
<dbReference type="InParanoid" id="A0A067N429"/>
<protein>
    <recommendedName>
        <fullName evidence="3">C2H2-type domain-containing protein</fullName>
    </recommendedName>
</protein>
<name>A0A067N429_BOTB1</name>
<evidence type="ECO:0000313" key="4">
    <source>
        <dbReference type="EMBL" id="KDQ18852.1"/>
    </source>
</evidence>
<keyword evidence="1" id="KW-0863">Zinc-finger</keyword>
<evidence type="ECO:0000256" key="1">
    <source>
        <dbReference type="PROSITE-ProRule" id="PRU00042"/>
    </source>
</evidence>
<evidence type="ECO:0000313" key="5">
    <source>
        <dbReference type="Proteomes" id="UP000027195"/>
    </source>
</evidence>
<evidence type="ECO:0000259" key="3">
    <source>
        <dbReference type="PROSITE" id="PS50157"/>
    </source>
</evidence>
<keyword evidence="1" id="KW-0862">Zinc</keyword>
<accession>A0A067N429</accession>
<dbReference type="GO" id="GO:0008270">
    <property type="term" value="F:zinc ion binding"/>
    <property type="evidence" value="ECO:0007669"/>
    <property type="project" value="UniProtKB-KW"/>
</dbReference>
<gene>
    <name evidence="4" type="ORF">BOTBODRAFT_170844</name>
</gene>
<sequence>MENVILIKNGKFTCSSCSSSFGSQKNAQRHLKTAQHIANVSQDSVLVSESLRKRPAPRATRVPPNPRPSSSQHRVSSLEDALKPLPSFFPNEGAARLSDDALPDDGPDLPTDNAMLAGLEEVLSGLVPDLFFLDQANDESDGDPDEVYLAPPVLEFEGTAFNFFDLF</sequence>